<gene>
    <name evidence="2" type="ORF">JL102_21955</name>
</gene>
<evidence type="ECO:0000313" key="2">
    <source>
        <dbReference type="EMBL" id="MBL3658829.1"/>
    </source>
</evidence>
<evidence type="ECO:0008006" key="4">
    <source>
        <dbReference type="Google" id="ProtNLM"/>
    </source>
</evidence>
<feature type="chain" id="PRO_5038109426" description="Lipocalin-like domain-containing protein" evidence="1">
    <location>
        <begin position="21"/>
        <end position="126"/>
    </location>
</feature>
<dbReference type="PROSITE" id="PS51257">
    <property type="entry name" value="PROKAR_LIPOPROTEIN"/>
    <property type="match status" value="1"/>
</dbReference>
<dbReference type="AlphaFoldDB" id="A0A937FCS9"/>
<feature type="signal peptide" evidence="1">
    <location>
        <begin position="1"/>
        <end position="20"/>
    </location>
</feature>
<name>A0A937FCS9_9BACT</name>
<accession>A0A937FCS9</accession>
<sequence length="126" mass="14029">MKILKLLFASSLIASSVFFASCSDDDESPSYEKSEFIGEWELTASTNSDYEECDNITRTLTISESTLSVPGYNCTTAKAILEYTFSGKSFDFNAFGVDASYVVKSKSDTQFTWEFDGDVDTYTKID</sequence>
<proteinExistence type="predicted"/>
<dbReference type="Proteomes" id="UP000659388">
    <property type="component" value="Unassembled WGS sequence"/>
</dbReference>
<evidence type="ECO:0000256" key="1">
    <source>
        <dbReference type="SAM" id="SignalP"/>
    </source>
</evidence>
<keyword evidence="1" id="KW-0732">Signal</keyword>
<evidence type="ECO:0000313" key="3">
    <source>
        <dbReference type="Proteomes" id="UP000659388"/>
    </source>
</evidence>
<reference evidence="2" key="1">
    <citation type="submission" date="2021-01" db="EMBL/GenBank/DDBJ databases">
        <title>Fulvivirga kasyanovii gen. nov., sp nov., a novel member of the phylum Bacteroidetes isolated from seawater in a mussel farm.</title>
        <authorList>
            <person name="Zhao L.-H."/>
            <person name="Wang Z.-J."/>
        </authorList>
    </citation>
    <scope>NUCLEOTIDE SEQUENCE</scope>
    <source>
        <strain evidence="2">2943</strain>
    </source>
</reference>
<dbReference type="EMBL" id="JAESIY010000018">
    <property type="protein sequence ID" value="MBL3658829.1"/>
    <property type="molecule type" value="Genomic_DNA"/>
</dbReference>
<dbReference type="RefSeq" id="WP_202246623.1">
    <property type="nucleotide sequence ID" value="NZ_JAESIY010000018.1"/>
</dbReference>
<organism evidence="2 3">
    <name type="scientific">Fulvivirga sediminis</name>
    <dbReference type="NCBI Taxonomy" id="2803949"/>
    <lineage>
        <taxon>Bacteria</taxon>
        <taxon>Pseudomonadati</taxon>
        <taxon>Bacteroidota</taxon>
        <taxon>Cytophagia</taxon>
        <taxon>Cytophagales</taxon>
        <taxon>Fulvivirgaceae</taxon>
        <taxon>Fulvivirga</taxon>
    </lineage>
</organism>
<protein>
    <recommendedName>
        <fullName evidence="4">Lipocalin-like domain-containing protein</fullName>
    </recommendedName>
</protein>
<keyword evidence="3" id="KW-1185">Reference proteome</keyword>
<comment type="caution">
    <text evidence="2">The sequence shown here is derived from an EMBL/GenBank/DDBJ whole genome shotgun (WGS) entry which is preliminary data.</text>
</comment>